<name>A0AAN7UFQ7_9PEZI</name>
<evidence type="ECO:0000313" key="1">
    <source>
        <dbReference type="EMBL" id="KAK5627027.1"/>
    </source>
</evidence>
<comment type="caution">
    <text evidence="1">The sequence shown here is derived from an EMBL/GenBank/DDBJ whole genome shotgun (WGS) entry which is preliminary data.</text>
</comment>
<sequence length="125" mass="14401">MATKIYSKSGDIVFLQRAPCYEKEKPYLVLLPDTVDVDPSIPRHNLLFETHRVNLTDVRGHENEYRIDECGFQYLHHETSVRILLGLQGGGPTLADVREYKAETEKTLKSFFNAVHVVCYDFRVS</sequence>
<dbReference type="Proteomes" id="UP001305414">
    <property type="component" value="Unassembled WGS sequence"/>
</dbReference>
<protein>
    <submittedName>
        <fullName evidence="1">Uncharacterized protein</fullName>
    </submittedName>
</protein>
<proteinExistence type="predicted"/>
<dbReference type="EMBL" id="JAWHQM010000004">
    <property type="protein sequence ID" value="KAK5627027.1"/>
    <property type="molecule type" value="Genomic_DNA"/>
</dbReference>
<dbReference type="AlphaFoldDB" id="A0AAN7UFQ7"/>
<gene>
    <name evidence="1" type="ORF">RRF57_002742</name>
</gene>
<organism evidence="1 2">
    <name type="scientific">Xylaria bambusicola</name>
    <dbReference type="NCBI Taxonomy" id="326684"/>
    <lineage>
        <taxon>Eukaryota</taxon>
        <taxon>Fungi</taxon>
        <taxon>Dikarya</taxon>
        <taxon>Ascomycota</taxon>
        <taxon>Pezizomycotina</taxon>
        <taxon>Sordariomycetes</taxon>
        <taxon>Xylariomycetidae</taxon>
        <taxon>Xylariales</taxon>
        <taxon>Xylariaceae</taxon>
        <taxon>Xylaria</taxon>
    </lineage>
</organism>
<keyword evidence="2" id="KW-1185">Reference proteome</keyword>
<accession>A0AAN7UFQ7</accession>
<evidence type="ECO:0000313" key="2">
    <source>
        <dbReference type="Proteomes" id="UP001305414"/>
    </source>
</evidence>
<reference evidence="1 2" key="1">
    <citation type="submission" date="2023-10" db="EMBL/GenBank/DDBJ databases">
        <title>Draft genome sequence of Xylaria bambusicola isolate GMP-LS, the root and basal stem rot pathogen of sugarcane in Indonesia.</title>
        <authorList>
            <person name="Selvaraj P."/>
            <person name="Muralishankar V."/>
            <person name="Muruganantham S."/>
            <person name="Sp S."/>
            <person name="Haryani S."/>
            <person name="Lau K.J.X."/>
            <person name="Naqvi N.I."/>
        </authorList>
    </citation>
    <scope>NUCLEOTIDE SEQUENCE [LARGE SCALE GENOMIC DNA]</scope>
    <source>
        <strain evidence="1">GMP-LS</strain>
    </source>
</reference>